<evidence type="ECO:0000313" key="1">
    <source>
        <dbReference type="EMBL" id="MFC4062480.1"/>
    </source>
</evidence>
<dbReference type="SUPFAM" id="SSF101478">
    <property type="entry name" value="ADP-ribosylglycohydrolase"/>
    <property type="match status" value="1"/>
</dbReference>
<dbReference type="Gene3D" id="1.10.4080.10">
    <property type="entry name" value="ADP-ribosylation/Crystallin J1"/>
    <property type="match status" value="1"/>
</dbReference>
<name>A0ABV8IF29_9ACTN</name>
<reference evidence="2" key="1">
    <citation type="journal article" date="2019" name="Int. J. Syst. Evol. Microbiol.">
        <title>The Global Catalogue of Microorganisms (GCM) 10K type strain sequencing project: providing services to taxonomists for standard genome sequencing and annotation.</title>
        <authorList>
            <consortium name="The Broad Institute Genomics Platform"/>
            <consortium name="The Broad Institute Genome Sequencing Center for Infectious Disease"/>
            <person name="Wu L."/>
            <person name="Ma J."/>
        </authorList>
    </citation>
    <scope>NUCLEOTIDE SEQUENCE [LARGE SCALE GENOMIC DNA]</scope>
    <source>
        <strain evidence="2">TBRC 4489</strain>
    </source>
</reference>
<dbReference type="Pfam" id="PF03747">
    <property type="entry name" value="ADP_ribosyl_GH"/>
    <property type="match status" value="1"/>
</dbReference>
<dbReference type="InterPro" id="IPR036705">
    <property type="entry name" value="Ribosyl_crysJ1_sf"/>
</dbReference>
<dbReference type="RefSeq" id="WP_377293624.1">
    <property type="nucleotide sequence ID" value="NZ_JBHSBM010000047.1"/>
</dbReference>
<comment type="caution">
    <text evidence="1">The sequence shown here is derived from an EMBL/GenBank/DDBJ whole genome shotgun (WGS) entry which is preliminary data.</text>
</comment>
<keyword evidence="2" id="KW-1185">Reference proteome</keyword>
<dbReference type="InterPro" id="IPR005502">
    <property type="entry name" value="Ribosyl_crysJ1"/>
</dbReference>
<organism evidence="1 2">
    <name type="scientific">Planomonospora corallina</name>
    <dbReference type="NCBI Taxonomy" id="1806052"/>
    <lineage>
        <taxon>Bacteria</taxon>
        <taxon>Bacillati</taxon>
        <taxon>Actinomycetota</taxon>
        <taxon>Actinomycetes</taxon>
        <taxon>Streptosporangiales</taxon>
        <taxon>Streptosporangiaceae</taxon>
        <taxon>Planomonospora</taxon>
    </lineage>
</organism>
<dbReference type="EMBL" id="JBHSBM010000047">
    <property type="protein sequence ID" value="MFC4062480.1"/>
    <property type="molecule type" value="Genomic_DNA"/>
</dbReference>
<sequence length="210" mass="22544">MDRLERAAGAVVGSAVYFARDGRAATMQAGRRLAALTHGDPAAWEGTAIFHELLRLALDGVDPLAALPEILAVVDPEHRERYAVVLDLHWHPDLATEFNGAFWPCPGSAVWALRTTSAFEEVLHAAVDLGGDTDTVAAVTGALYGFGSIPSRWTEPLHVPPPGGGGRVLRLPHLLDLTRRLVERVPVQDGPAGCCGQRRLRAEGRVRDAV</sequence>
<proteinExistence type="predicted"/>
<accession>A0ABV8IF29</accession>
<gene>
    <name evidence="1" type="ORF">ACFOWE_29620</name>
</gene>
<dbReference type="Proteomes" id="UP001595850">
    <property type="component" value="Unassembled WGS sequence"/>
</dbReference>
<protein>
    <submittedName>
        <fullName evidence="1">ADP-ribosylglycohydrolase family protein</fullName>
    </submittedName>
</protein>
<evidence type="ECO:0000313" key="2">
    <source>
        <dbReference type="Proteomes" id="UP001595850"/>
    </source>
</evidence>